<protein>
    <submittedName>
        <fullName evidence="1">Uncharacterized protein</fullName>
    </submittedName>
</protein>
<evidence type="ECO:0000313" key="1">
    <source>
        <dbReference type="EMBL" id="MEI9402290.1"/>
    </source>
</evidence>
<gene>
    <name evidence="1" type="ORF">O7A05_08950</name>
</gene>
<comment type="caution">
    <text evidence="1">The sequence shown here is derived from an EMBL/GenBank/DDBJ whole genome shotgun (WGS) entry which is preliminary data.</text>
</comment>
<organism evidence="1 2">
    <name type="scientific">Mesorhizobium argentiipisi</name>
    <dbReference type="NCBI Taxonomy" id="3015175"/>
    <lineage>
        <taxon>Bacteria</taxon>
        <taxon>Pseudomonadati</taxon>
        <taxon>Pseudomonadota</taxon>
        <taxon>Alphaproteobacteria</taxon>
        <taxon>Hyphomicrobiales</taxon>
        <taxon>Phyllobacteriaceae</taxon>
        <taxon>Mesorhizobium</taxon>
    </lineage>
</organism>
<evidence type="ECO:0000313" key="2">
    <source>
        <dbReference type="Proteomes" id="UP001366503"/>
    </source>
</evidence>
<dbReference type="EMBL" id="JAPYKO010000004">
    <property type="protein sequence ID" value="MEI9402290.1"/>
    <property type="molecule type" value="Genomic_DNA"/>
</dbReference>
<name>A0ABU8K9D3_9HYPH</name>
<keyword evidence="2" id="KW-1185">Reference proteome</keyword>
<sequence>MPADLIAPVPPAWRKAGGPAKTEDFVARGDVNESALKVCTAQVDGTRKWNGEP</sequence>
<dbReference type="Proteomes" id="UP001366503">
    <property type="component" value="Unassembled WGS sequence"/>
</dbReference>
<proteinExistence type="predicted"/>
<accession>A0ABU8K9D3</accession>
<reference evidence="1 2" key="1">
    <citation type="submission" date="2022-12" db="EMBL/GenBank/DDBJ databases">
        <authorList>
            <person name="Muema E."/>
        </authorList>
    </citation>
    <scope>NUCLEOTIDE SEQUENCE [LARGE SCALE GENOMIC DNA]</scope>
    <source>
        <strain evidence="2">1330</strain>
    </source>
</reference>